<protein>
    <submittedName>
        <fullName evidence="2">AraC-like DNA-binding protein</fullName>
    </submittedName>
</protein>
<dbReference type="OrthoDB" id="635259at2"/>
<evidence type="ECO:0000313" key="3">
    <source>
        <dbReference type="Proteomes" id="UP000293874"/>
    </source>
</evidence>
<accession>A0A4Q7N1K7</accession>
<dbReference type="EMBL" id="SGXA01000001">
    <property type="protein sequence ID" value="RZS75507.1"/>
    <property type="molecule type" value="Genomic_DNA"/>
</dbReference>
<feature type="domain" description="HTH araC/xylS-type" evidence="1">
    <location>
        <begin position="210"/>
        <end position="234"/>
    </location>
</feature>
<comment type="caution">
    <text evidence="2">The sequence shown here is derived from an EMBL/GenBank/DDBJ whole genome shotgun (WGS) entry which is preliminary data.</text>
</comment>
<reference evidence="2 3" key="1">
    <citation type="submission" date="2019-02" db="EMBL/GenBank/DDBJ databases">
        <title>Genomic Encyclopedia of Type Strains, Phase IV (KMG-IV): sequencing the most valuable type-strain genomes for metagenomic binning, comparative biology and taxonomic classification.</title>
        <authorList>
            <person name="Goeker M."/>
        </authorList>
    </citation>
    <scope>NUCLEOTIDE SEQUENCE [LARGE SCALE GENOMIC DNA]</scope>
    <source>
        <strain evidence="2 3">DSM 18116</strain>
    </source>
</reference>
<dbReference type="RefSeq" id="WP_130539873.1">
    <property type="nucleotide sequence ID" value="NZ_CP042431.1"/>
</dbReference>
<sequence length="248" mass="28451">MQDPGIELQIIKPDEKLSSFIESYWLLTNHSQQEKPVIILPDGRIDLSFNPHTGVTLLGLETGPSLTTIPALLSMFTISFKPLAVEYLFSDYAPVKPNTATQLPDHFLEILPDLQQPPETIVSQFISILNKRLPATTDNRKKELFDLVFASNGNISVEEISGKVYWSSRQINRYCKQMIGIPLKTYCNILRFRASFHQIKEGKLFPEDHFADQSHFIREIKKFSGVNPKELSRNQNDRFIQFSTLPKR</sequence>
<dbReference type="InterPro" id="IPR018060">
    <property type="entry name" value="HTH_AraC"/>
</dbReference>
<dbReference type="Gene3D" id="1.10.10.60">
    <property type="entry name" value="Homeodomain-like"/>
    <property type="match status" value="1"/>
</dbReference>
<dbReference type="AlphaFoldDB" id="A0A4Q7N1K7"/>
<organism evidence="2 3">
    <name type="scientific">Pseudobacter ginsenosidimutans</name>
    <dbReference type="NCBI Taxonomy" id="661488"/>
    <lineage>
        <taxon>Bacteria</taxon>
        <taxon>Pseudomonadati</taxon>
        <taxon>Bacteroidota</taxon>
        <taxon>Chitinophagia</taxon>
        <taxon>Chitinophagales</taxon>
        <taxon>Chitinophagaceae</taxon>
        <taxon>Pseudobacter</taxon>
    </lineage>
</organism>
<dbReference type="Proteomes" id="UP000293874">
    <property type="component" value="Unassembled WGS sequence"/>
</dbReference>
<dbReference type="Pfam" id="PF20240">
    <property type="entry name" value="DUF6597"/>
    <property type="match status" value="1"/>
</dbReference>
<evidence type="ECO:0000259" key="1">
    <source>
        <dbReference type="PROSITE" id="PS01124"/>
    </source>
</evidence>
<evidence type="ECO:0000313" key="2">
    <source>
        <dbReference type="EMBL" id="RZS75507.1"/>
    </source>
</evidence>
<proteinExistence type="predicted"/>
<dbReference type="GO" id="GO:0003700">
    <property type="term" value="F:DNA-binding transcription factor activity"/>
    <property type="evidence" value="ECO:0007669"/>
    <property type="project" value="InterPro"/>
</dbReference>
<dbReference type="InterPro" id="IPR046532">
    <property type="entry name" value="DUF6597"/>
</dbReference>
<dbReference type="SMART" id="SM00342">
    <property type="entry name" value="HTH_ARAC"/>
    <property type="match status" value="1"/>
</dbReference>
<keyword evidence="3" id="KW-1185">Reference proteome</keyword>
<gene>
    <name evidence="2" type="ORF">EV199_1375</name>
</gene>
<name>A0A4Q7N1K7_9BACT</name>
<dbReference type="PROSITE" id="PS01124">
    <property type="entry name" value="HTH_ARAC_FAMILY_2"/>
    <property type="match status" value="1"/>
</dbReference>
<dbReference type="GO" id="GO:0043565">
    <property type="term" value="F:sequence-specific DNA binding"/>
    <property type="evidence" value="ECO:0007669"/>
    <property type="project" value="InterPro"/>
</dbReference>
<keyword evidence="2" id="KW-0238">DNA-binding</keyword>